<comment type="caution">
    <text evidence="24">The sequence shown here is derived from an EMBL/GenBank/DDBJ whole genome shotgun (WGS) entry which is preliminary data.</text>
</comment>
<keyword evidence="16" id="KW-0234">DNA repair</keyword>
<keyword evidence="17" id="KW-0539">Nucleus</keyword>
<evidence type="ECO:0000259" key="23">
    <source>
        <dbReference type="PROSITE" id="PS50800"/>
    </source>
</evidence>
<feature type="active site" description="Schiff-base intermediate with DNA; for 5'-deoxyribose-5-phosphate lyase activity" evidence="21">
    <location>
        <position position="25"/>
    </location>
</feature>
<keyword evidence="10" id="KW-0378">Hydrolase</keyword>
<keyword evidence="7" id="KW-0158">Chromosome</keyword>
<evidence type="ECO:0000256" key="12">
    <source>
        <dbReference type="ARBA" id="ARBA00022840"/>
    </source>
</evidence>
<evidence type="ECO:0000256" key="13">
    <source>
        <dbReference type="ARBA" id="ARBA00022895"/>
    </source>
</evidence>
<evidence type="ECO:0000256" key="2">
    <source>
        <dbReference type="ARBA" id="ARBA00004574"/>
    </source>
</evidence>
<dbReference type="PANTHER" id="PTHR12604">
    <property type="entry name" value="KU AUTOANTIGEN DNA HELICASE"/>
    <property type="match status" value="1"/>
</dbReference>
<dbReference type="EMBL" id="LHPM01000017">
    <property type="protein sequence ID" value="OAL64034.1"/>
    <property type="molecule type" value="Genomic_DNA"/>
</dbReference>
<dbReference type="AlphaFoldDB" id="A0A178EVB5"/>
<dbReference type="GO" id="GO:0006303">
    <property type="term" value="P:double-strand break repair via nonhomologous end joining"/>
    <property type="evidence" value="ECO:0007669"/>
    <property type="project" value="InterPro"/>
</dbReference>
<keyword evidence="8" id="KW-0547">Nucleotide-binding</keyword>
<dbReference type="VEuPathDB" id="FungiDB:TERG_12328"/>
<evidence type="ECO:0000256" key="18">
    <source>
        <dbReference type="ARBA" id="ARBA00024890"/>
    </source>
</evidence>
<dbReference type="SUPFAM" id="SSF100939">
    <property type="entry name" value="SPOC domain-like"/>
    <property type="match status" value="1"/>
</dbReference>
<keyword evidence="12" id="KW-0067">ATP-binding</keyword>
<dbReference type="InterPro" id="IPR005161">
    <property type="entry name" value="Ku_N"/>
</dbReference>
<dbReference type="Pfam" id="PF02735">
    <property type="entry name" value="Ku"/>
    <property type="match status" value="1"/>
</dbReference>
<dbReference type="SUPFAM" id="SSF53300">
    <property type="entry name" value="vWA-like"/>
    <property type="match status" value="1"/>
</dbReference>
<dbReference type="SUPFAM" id="SSF68906">
    <property type="entry name" value="SAP domain"/>
    <property type="match status" value="1"/>
</dbReference>
<evidence type="ECO:0000256" key="22">
    <source>
        <dbReference type="SAM" id="MobiDB-lite"/>
    </source>
</evidence>
<name>A0A178EVB5_TRIRU</name>
<dbReference type="SMART" id="SM00513">
    <property type="entry name" value="SAP"/>
    <property type="match status" value="1"/>
</dbReference>
<keyword evidence="9" id="KW-0227">DNA damage</keyword>
<evidence type="ECO:0000256" key="20">
    <source>
        <dbReference type="ARBA" id="ARBA00047995"/>
    </source>
</evidence>
<keyword evidence="15" id="KW-0233">DNA recombination</keyword>
<dbReference type="InterPro" id="IPR006165">
    <property type="entry name" value="Ku70"/>
</dbReference>
<comment type="subunit">
    <text evidence="4">Heterodimer of Ku70 and Ku80.</text>
</comment>
<dbReference type="InterPro" id="IPR003034">
    <property type="entry name" value="SAP_dom"/>
</dbReference>
<dbReference type="GO" id="GO:0042162">
    <property type="term" value="F:telomeric DNA binding"/>
    <property type="evidence" value="ECO:0007669"/>
    <property type="project" value="InterPro"/>
</dbReference>
<dbReference type="GO" id="GO:0003684">
    <property type="term" value="F:damaged DNA binding"/>
    <property type="evidence" value="ECO:0007669"/>
    <property type="project" value="InterPro"/>
</dbReference>
<keyword evidence="13" id="KW-0779">Telomere</keyword>
<comment type="similarity">
    <text evidence="3">Belongs to the ku70 family.</text>
</comment>
<keyword evidence="11" id="KW-0347">Helicase</keyword>
<dbReference type="Pfam" id="PF02037">
    <property type="entry name" value="SAP"/>
    <property type="match status" value="1"/>
</dbReference>
<dbReference type="FunFam" id="4.10.970.10:FF:000003">
    <property type="entry name" value="ATP-dependent DNA helicase II subunit 1"/>
    <property type="match status" value="1"/>
</dbReference>
<dbReference type="PROSITE" id="PS50800">
    <property type="entry name" value="SAP"/>
    <property type="match status" value="1"/>
</dbReference>
<feature type="domain" description="SAP" evidence="23">
    <location>
        <begin position="632"/>
        <end position="666"/>
    </location>
</feature>
<dbReference type="VEuPathDB" id="FungiDB:TERG_12329"/>
<feature type="compositionally biased region" description="Basic and acidic residues" evidence="22">
    <location>
        <begin position="604"/>
        <end position="619"/>
    </location>
</feature>
<dbReference type="GO" id="GO:0003678">
    <property type="term" value="F:DNA helicase activity"/>
    <property type="evidence" value="ECO:0007669"/>
    <property type="project" value="UniProtKB-EC"/>
</dbReference>
<dbReference type="InterPro" id="IPR036361">
    <property type="entry name" value="SAP_dom_sf"/>
</dbReference>
<sequence length="668" mass="74899">MASNWVRDEDDVEEEEDEIDDTDYKSSKDAVLFAIEVSESMLTPPPDSKSKKADKDAPITAALKSAYHIMQQRIISNPQDMMGVLLYGTKGSKFYDEDEEGRGTLPYPHCYLYTDLDVPAAADVKDLRALAEDEDSGAEILIPSEEPVTMANVLFCANQIFTSKAANFSSRRLFIITDNDNPHQNEKALRSAATVRAKDLYDLGVIIELFPISRPGEEFDRSKFYADIIYTASPTDPEAPAFPQVATKSSTSGGDGITLLNSLISSINSKSVPRRALFSNVPLEIGPGLKISVTGYLIFKRQEPSRSCYIWLEGEQPQIAKGITTQLADDSAREVEKWEIRKAYKFGGEQVSFTQEEQAEIRNFGEPTIRILGFKPLSSLPIWASMKHPTFLYPSEEGYVGSTRTFSALHQTLLKQSKMALVWFVPRRNAAPVMAAMIAGEEKLDDNGEQTIPPGMWILPLPYADDIRQNPETNHITAPDSLINKMRPIIRQLQLQNAQYDPRRYPNPSLQWHYKILQALALEEDLPEKPEDKTKPKYKAIDKVDDISSPAPRDFLERHQANDMQRTGDLVIEWGEELEAQYRALEKSQPATSTLVKRPAPSAKEIKEEPASKKAKTEELEDIKAHYEKGTLNKLTVAVLKDFLTSHSLPTSGKKADLVERVEEHFGG</sequence>
<evidence type="ECO:0000256" key="21">
    <source>
        <dbReference type="PIRSR" id="PIRSR003033-1"/>
    </source>
</evidence>
<evidence type="ECO:0000256" key="6">
    <source>
        <dbReference type="ARBA" id="ARBA00021796"/>
    </source>
</evidence>
<evidence type="ECO:0000256" key="16">
    <source>
        <dbReference type="ARBA" id="ARBA00023204"/>
    </source>
</evidence>
<feature type="region of interest" description="Disordered" evidence="22">
    <location>
        <begin position="589"/>
        <end position="619"/>
    </location>
</feature>
<dbReference type="EC" id="3.6.4.12" evidence="5"/>
<evidence type="ECO:0000256" key="11">
    <source>
        <dbReference type="ARBA" id="ARBA00022806"/>
    </source>
</evidence>
<dbReference type="InterPro" id="IPR027388">
    <property type="entry name" value="Ku70_bridge/pillars_dom_sf"/>
</dbReference>
<evidence type="ECO:0000256" key="19">
    <source>
        <dbReference type="ARBA" id="ARBA00031811"/>
    </source>
</evidence>
<accession>A0A178EVB5</accession>
<dbReference type="InterPro" id="IPR005160">
    <property type="entry name" value="Ku_C"/>
</dbReference>
<dbReference type="Pfam" id="PF03731">
    <property type="entry name" value="Ku_N"/>
    <property type="match status" value="1"/>
</dbReference>
<dbReference type="GO" id="GO:0000781">
    <property type="term" value="C:chromosome, telomeric region"/>
    <property type="evidence" value="ECO:0007669"/>
    <property type="project" value="UniProtKB-SubCell"/>
</dbReference>
<dbReference type="InterPro" id="IPR006164">
    <property type="entry name" value="DNA_bd_Ku70/Ku80"/>
</dbReference>
<protein>
    <recommendedName>
        <fullName evidence="6">ATP-dependent DNA helicase II subunit 1</fullName>
        <ecNumber evidence="5">3.6.4.12</ecNumber>
    </recommendedName>
    <alternativeName>
        <fullName evidence="19">ATP-dependent DNA helicase II subunit Ku70</fullName>
    </alternativeName>
</protein>
<dbReference type="Gene3D" id="1.10.720.30">
    <property type="entry name" value="SAP domain"/>
    <property type="match status" value="1"/>
</dbReference>
<reference evidence="24 25" key="1">
    <citation type="submission" date="2016-05" db="EMBL/GenBank/DDBJ databases">
        <title>Genome sequencing of Trichophyton rubrum CMCC(F)T1i isolated from hair.</title>
        <authorList>
            <person name="Zhan P."/>
            <person name="Tao Y."/>
            <person name="Liu W."/>
        </authorList>
    </citation>
    <scope>NUCLEOTIDE SEQUENCE [LARGE SCALE GENOMIC DNA]</scope>
    <source>
        <strain evidence="25">CMCC(F)T1i</strain>
    </source>
</reference>
<evidence type="ECO:0000256" key="1">
    <source>
        <dbReference type="ARBA" id="ARBA00004123"/>
    </source>
</evidence>
<dbReference type="FunFam" id="2.40.290.10:FF:000001">
    <property type="entry name" value="X-ray repair cross complementing 6"/>
    <property type="match status" value="1"/>
</dbReference>
<dbReference type="GO" id="GO:0003690">
    <property type="term" value="F:double-stranded DNA binding"/>
    <property type="evidence" value="ECO:0007669"/>
    <property type="project" value="TreeGrafter"/>
</dbReference>
<dbReference type="CDD" id="cd01458">
    <property type="entry name" value="vWA_ku"/>
    <property type="match status" value="1"/>
</dbReference>
<dbReference type="Gene3D" id="4.10.970.10">
    <property type="entry name" value="Ku70, bridge and pillars"/>
    <property type="match status" value="1"/>
</dbReference>
<keyword evidence="14" id="KW-0238">DNA-binding</keyword>
<dbReference type="GO" id="GO:0043564">
    <property type="term" value="C:Ku70:Ku80 complex"/>
    <property type="evidence" value="ECO:0007669"/>
    <property type="project" value="InterPro"/>
</dbReference>
<dbReference type="Pfam" id="PF03730">
    <property type="entry name" value="Ku_C"/>
    <property type="match status" value="1"/>
</dbReference>
<dbReference type="PIRSF" id="PIRSF003033">
    <property type="entry name" value="Ku70"/>
    <property type="match status" value="1"/>
</dbReference>
<evidence type="ECO:0000256" key="17">
    <source>
        <dbReference type="ARBA" id="ARBA00023242"/>
    </source>
</evidence>
<evidence type="ECO:0000256" key="4">
    <source>
        <dbReference type="ARBA" id="ARBA00011584"/>
    </source>
</evidence>
<evidence type="ECO:0000313" key="24">
    <source>
        <dbReference type="EMBL" id="OAL64034.1"/>
    </source>
</evidence>
<dbReference type="GO" id="GO:0016787">
    <property type="term" value="F:hydrolase activity"/>
    <property type="evidence" value="ECO:0007669"/>
    <property type="project" value="UniProtKB-KW"/>
</dbReference>
<evidence type="ECO:0000256" key="3">
    <source>
        <dbReference type="ARBA" id="ARBA00005240"/>
    </source>
</evidence>
<evidence type="ECO:0000256" key="9">
    <source>
        <dbReference type="ARBA" id="ARBA00022763"/>
    </source>
</evidence>
<dbReference type="GO" id="GO:0000723">
    <property type="term" value="P:telomere maintenance"/>
    <property type="evidence" value="ECO:0007669"/>
    <property type="project" value="InterPro"/>
</dbReference>
<dbReference type="Proteomes" id="UP000243015">
    <property type="component" value="Unassembled WGS sequence"/>
</dbReference>
<comment type="catalytic activity">
    <reaction evidence="20">
        <text>ATP + H2O = ADP + phosphate + H(+)</text>
        <dbReference type="Rhea" id="RHEA:13065"/>
        <dbReference type="ChEBI" id="CHEBI:15377"/>
        <dbReference type="ChEBI" id="CHEBI:15378"/>
        <dbReference type="ChEBI" id="CHEBI:30616"/>
        <dbReference type="ChEBI" id="CHEBI:43474"/>
        <dbReference type="ChEBI" id="CHEBI:456216"/>
        <dbReference type="EC" id="3.6.4.12"/>
    </reaction>
</comment>
<feature type="region of interest" description="Disordered" evidence="22">
    <location>
        <begin position="1"/>
        <end position="25"/>
    </location>
</feature>
<dbReference type="GO" id="GO:0006310">
    <property type="term" value="P:DNA recombination"/>
    <property type="evidence" value="ECO:0007669"/>
    <property type="project" value="UniProtKB-KW"/>
</dbReference>
<comment type="subcellular location">
    <subcellularLocation>
        <location evidence="2">Chromosome</location>
        <location evidence="2">Telomere</location>
    </subcellularLocation>
    <subcellularLocation>
        <location evidence="1">Nucleus</location>
    </subcellularLocation>
</comment>
<dbReference type="CDD" id="cd00788">
    <property type="entry name" value="KU70"/>
    <property type="match status" value="1"/>
</dbReference>
<evidence type="ECO:0000313" key="25">
    <source>
        <dbReference type="Proteomes" id="UP000243015"/>
    </source>
</evidence>
<dbReference type="InterPro" id="IPR047087">
    <property type="entry name" value="KU70_core_dom"/>
</dbReference>
<dbReference type="InterPro" id="IPR016194">
    <property type="entry name" value="SPOC-like_C_dom_sf"/>
</dbReference>
<evidence type="ECO:0000256" key="8">
    <source>
        <dbReference type="ARBA" id="ARBA00022741"/>
    </source>
</evidence>
<evidence type="ECO:0000256" key="5">
    <source>
        <dbReference type="ARBA" id="ARBA00012551"/>
    </source>
</evidence>
<dbReference type="PANTHER" id="PTHR12604:SF2">
    <property type="entry name" value="X-RAY REPAIR CROSS-COMPLEMENTING PROTEIN 6"/>
    <property type="match status" value="1"/>
</dbReference>
<organism evidence="24 25">
    <name type="scientific">Trichophyton rubrum</name>
    <name type="common">Athlete's foot fungus</name>
    <name type="synonym">Epidermophyton rubrum</name>
    <dbReference type="NCBI Taxonomy" id="5551"/>
    <lineage>
        <taxon>Eukaryota</taxon>
        <taxon>Fungi</taxon>
        <taxon>Dikarya</taxon>
        <taxon>Ascomycota</taxon>
        <taxon>Pezizomycotina</taxon>
        <taxon>Eurotiomycetes</taxon>
        <taxon>Eurotiomycetidae</taxon>
        <taxon>Onygenales</taxon>
        <taxon>Arthrodermataceae</taxon>
        <taxon>Trichophyton</taxon>
    </lineage>
</organism>
<dbReference type="Gene3D" id="2.40.290.10">
    <property type="match status" value="1"/>
</dbReference>
<evidence type="ECO:0000256" key="15">
    <source>
        <dbReference type="ARBA" id="ARBA00023172"/>
    </source>
</evidence>
<dbReference type="NCBIfam" id="TIGR00578">
    <property type="entry name" value="ku70"/>
    <property type="match status" value="1"/>
</dbReference>
<dbReference type="SMART" id="SM00559">
    <property type="entry name" value="Ku78"/>
    <property type="match status" value="1"/>
</dbReference>
<dbReference type="Gene3D" id="1.10.1600.10">
    <property type="match status" value="1"/>
</dbReference>
<dbReference type="InterPro" id="IPR036465">
    <property type="entry name" value="vWFA_dom_sf"/>
</dbReference>
<feature type="compositionally biased region" description="Acidic residues" evidence="22">
    <location>
        <begin position="8"/>
        <end position="21"/>
    </location>
</feature>
<dbReference type="GO" id="GO:0005524">
    <property type="term" value="F:ATP binding"/>
    <property type="evidence" value="ECO:0007669"/>
    <property type="project" value="UniProtKB-KW"/>
</dbReference>
<gene>
    <name evidence="24" type="ORF">A7C99_4688</name>
</gene>
<comment type="function">
    <text evidence="18">Single-stranded DNA-dependent ATP-dependent helicase. Involved in non-homologous end joining (NHEJ) DNA double strand break repair. DNA-binding is sequence-independent but has a high affinity to nicks in double-stranded DNA and to the ends of duplex DNA. Binds to naturally occurring chromosomal ends, and therefore provides chromosomal end protection. Required also for telomere recombination to repair telomeric ends in the absence of telomerase. KU70, of the KU70/KU80 heterodimer, binds to the stem loop of TLC1, the RNA component of telomerase. Involved in telomere maintenance. Interacts with telomeric repeats and subtelomeric sequences thereby controlling telomere length and protecting against subtelomeric rearrangement. Maintains telomeric chromatin, which is involved in silencing the expression of genes located at the telomere. Required for mating-type switching.</text>
</comment>
<evidence type="ECO:0000256" key="10">
    <source>
        <dbReference type="ARBA" id="ARBA00022801"/>
    </source>
</evidence>
<dbReference type="FunFam" id="3.40.50.410:FF:000071">
    <property type="entry name" value="ATP-dependent DNA helicase II subunit 1"/>
    <property type="match status" value="1"/>
</dbReference>
<evidence type="ECO:0000256" key="7">
    <source>
        <dbReference type="ARBA" id="ARBA00022454"/>
    </source>
</evidence>
<dbReference type="Gene3D" id="3.40.50.410">
    <property type="entry name" value="von Willebrand factor, type A domain"/>
    <property type="match status" value="1"/>
</dbReference>
<evidence type="ECO:0000256" key="14">
    <source>
        <dbReference type="ARBA" id="ARBA00023125"/>
    </source>
</evidence>
<proteinExistence type="inferred from homology"/>